<reference evidence="2" key="1">
    <citation type="submission" date="2012-02" db="EMBL/GenBank/DDBJ databases">
        <title>The complete genome of Frateuria aurantia DSM 6220.</title>
        <authorList>
            <consortium name="US DOE Joint Genome Institute (JGI-PGF)"/>
            <person name="Lucas S."/>
            <person name="Copeland A."/>
            <person name="Lapidus A."/>
            <person name="Glavina del Rio T."/>
            <person name="Dalin E."/>
            <person name="Tice H."/>
            <person name="Bruce D."/>
            <person name="Goodwin L."/>
            <person name="Pitluck S."/>
            <person name="Peters L."/>
            <person name="Ovchinnikova G."/>
            <person name="Teshima H."/>
            <person name="Kyrpides N."/>
            <person name="Mavromatis K."/>
            <person name="Ivanova N."/>
            <person name="Brettin T."/>
            <person name="Detter J.C."/>
            <person name="Han C."/>
            <person name="Larimer F."/>
            <person name="Land M."/>
            <person name="Hauser L."/>
            <person name="Markowitz V."/>
            <person name="Cheng J.-F."/>
            <person name="Hugenholtz P."/>
            <person name="Woyke T."/>
            <person name="Wu D."/>
            <person name="Brambilla E."/>
            <person name="Klenk H.-P."/>
            <person name="Eisen J.A."/>
        </authorList>
    </citation>
    <scope>NUCLEOTIDE SEQUENCE</scope>
    <source>
        <strain evidence="2">DSM 6220</strain>
    </source>
</reference>
<evidence type="ECO:0000259" key="1">
    <source>
        <dbReference type="Pfam" id="PF03819"/>
    </source>
</evidence>
<dbReference type="CDD" id="cd11529">
    <property type="entry name" value="NTP-PPase_MazG_Cterm"/>
    <property type="match status" value="1"/>
</dbReference>
<dbReference type="Pfam" id="PF03819">
    <property type="entry name" value="MazG"/>
    <property type="match status" value="2"/>
</dbReference>
<dbReference type="Gene3D" id="1.10.287.1080">
    <property type="entry name" value="MazG-like"/>
    <property type="match status" value="2"/>
</dbReference>
<dbReference type="KEGG" id="fau:Fraau_2316"/>
<dbReference type="GO" id="GO:0046052">
    <property type="term" value="P:UTP catabolic process"/>
    <property type="evidence" value="ECO:0007669"/>
    <property type="project" value="TreeGrafter"/>
</dbReference>
<sequence>MHPAFGRQQLLETPMTAPMAPVDIDALLQVVRRLRDPRHGCPWDLAQTLGSLAPYTLEEAHEVVDAIDRQDWAGLRDELGDLLFQVVLQSQLASEAGHFGFEDVCRASTDKMVRRHPHVFDAERHGRTLPDWEALKAQEPGRSHADRSALAGVSHGMPGWMRAQKLQKKAARVGFDWQSPQQAMAKLEEEVAEVRAELDEGSSSARLEDELGDVLFAVISLARHGGIDLARAMRGANRKFEARFRQMEASADRPEGLAGLEREQLQALWLQAKQSVPQASSAGVVPTDD</sequence>
<dbReference type="FunFam" id="1.10.287.1080:FF:000001">
    <property type="entry name" value="Nucleoside triphosphate pyrophosphohydrolase"/>
    <property type="match status" value="1"/>
</dbReference>
<dbReference type="GO" id="GO:0046081">
    <property type="term" value="P:dUTP catabolic process"/>
    <property type="evidence" value="ECO:0007669"/>
    <property type="project" value="TreeGrafter"/>
</dbReference>
<dbReference type="GO" id="GO:0047429">
    <property type="term" value="F:nucleoside triphosphate diphosphatase activity"/>
    <property type="evidence" value="ECO:0007669"/>
    <property type="project" value="InterPro"/>
</dbReference>
<feature type="domain" description="NTP pyrophosphohydrolase MazG-like" evidence="1">
    <location>
        <begin position="47"/>
        <end position="120"/>
    </location>
</feature>
<keyword evidence="3" id="KW-1185">Reference proteome</keyword>
<accession>H8L5N0</accession>
<dbReference type="NCBIfam" id="NF007113">
    <property type="entry name" value="PRK09562.1"/>
    <property type="match status" value="1"/>
</dbReference>
<dbReference type="InterPro" id="IPR048011">
    <property type="entry name" value="NTP-PPase_MazG-like_C"/>
</dbReference>
<dbReference type="InterPro" id="IPR011551">
    <property type="entry name" value="NTP_PyrPHydrolase_MazG"/>
</dbReference>
<dbReference type="SUPFAM" id="SSF101386">
    <property type="entry name" value="all-alpha NTP pyrophosphatases"/>
    <property type="match status" value="2"/>
</dbReference>
<dbReference type="CDD" id="cd11528">
    <property type="entry name" value="NTP-PPase_MazG_Nterm"/>
    <property type="match status" value="1"/>
</dbReference>
<dbReference type="NCBIfam" id="TIGR00444">
    <property type="entry name" value="mazG"/>
    <property type="match status" value="1"/>
</dbReference>
<dbReference type="PANTHER" id="PTHR30522:SF0">
    <property type="entry name" value="NUCLEOSIDE TRIPHOSPHATE PYROPHOSPHOHYDROLASE"/>
    <property type="match status" value="1"/>
</dbReference>
<dbReference type="InterPro" id="IPR004518">
    <property type="entry name" value="MazG-like_dom"/>
</dbReference>
<protein>
    <submittedName>
        <fullName evidence="2">MazG family protein</fullName>
    </submittedName>
</protein>
<dbReference type="GO" id="GO:0046047">
    <property type="term" value="P:TTP catabolic process"/>
    <property type="evidence" value="ECO:0007669"/>
    <property type="project" value="TreeGrafter"/>
</dbReference>
<dbReference type="EMBL" id="CP003350">
    <property type="protein sequence ID" value="AFC86684.1"/>
    <property type="molecule type" value="Genomic_DNA"/>
</dbReference>
<dbReference type="GO" id="GO:0046061">
    <property type="term" value="P:dATP catabolic process"/>
    <property type="evidence" value="ECO:0007669"/>
    <property type="project" value="TreeGrafter"/>
</dbReference>
<dbReference type="GO" id="GO:0006950">
    <property type="term" value="P:response to stress"/>
    <property type="evidence" value="ECO:0007669"/>
    <property type="project" value="UniProtKB-ARBA"/>
</dbReference>
<dbReference type="eggNOG" id="COG3956">
    <property type="taxonomic scope" value="Bacteria"/>
</dbReference>
<dbReference type="PANTHER" id="PTHR30522">
    <property type="entry name" value="NUCLEOSIDE TRIPHOSPHATE PYROPHOSPHOHYDROLASE"/>
    <property type="match status" value="1"/>
</dbReference>
<evidence type="ECO:0000313" key="2">
    <source>
        <dbReference type="EMBL" id="AFC86684.1"/>
    </source>
</evidence>
<dbReference type="InterPro" id="IPR048015">
    <property type="entry name" value="NTP-PPase_MazG-like_N"/>
</dbReference>
<dbReference type="AlphaFoldDB" id="H8L5N0"/>
<dbReference type="GO" id="GO:0006203">
    <property type="term" value="P:dGTP catabolic process"/>
    <property type="evidence" value="ECO:0007669"/>
    <property type="project" value="TreeGrafter"/>
</dbReference>
<feature type="domain" description="NTP pyrophosphohydrolase MazG-like" evidence="1">
    <location>
        <begin position="178"/>
        <end position="243"/>
    </location>
</feature>
<proteinExistence type="predicted"/>
<gene>
    <name evidence="2" type="ordered locus">Fraau_2316</name>
</gene>
<dbReference type="Proteomes" id="UP000005234">
    <property type="component" value="Chromosome"/>
</dbReference>
<dbReference type="GO" id="GO:0046076">
    <property type="term" value="P:dTTP catabolic process"/>
    <property type="evidence" value="ECO:0007669"/>
    <property type="project" value="TreeGrafter"/>
</dbReference>
<dbReference type="STRING" id="767434.Fraau_2316"/>
<dbReference type="HOGENOM" id="CLU_038356_0_1_6"/>
<evidence type="ECO:0000313" key="3">
    <source>
        <dbReference type="Proteomes" id="UP000005234"/>
    </source>
</evidence>
<organism evidence="2 3">
    <name type="scientific">Frateuria aurantia (strain ATCC 33424 / DSM 6220 / KCTC 2777 / LMG 1558 / NBRC 3245 / NCIMB 13370)</name>
    <name type="common">Acetobacter aurantius</name>
    <dbReference type="NCBI Taxonomy" id="767434"/>
    <lineage>
        <taxon>Bacteria</taxon>
        <taxon>Pseudomonadati</taxon>
        <taxon>Pseudomonadota</taxon>
        <taxon>Gammaproteobacteria</taxon>
        <taxon>Lysobacterales</taxon>
        <taxon>Rhodanobacteraceae</taxon>
        <taxon>Frateuria</taxon>
    </lineage>
</organism>
<name>H8L5N0_FRAAD</name>